<reference evidence="2" key="1">
    <citation type="submission" date="2021-04" db="EMBL/GenBank/DDBJ databases">
        <authorList>
            <person name="Chebbi M.A.C M."/>
        </authorList>
    </citation>
    <scope>NUCLEOTIDE SEQUENCE</scope>
</reference>
<dbReference type="AlphaFoldDB" id="A0A8J2H8Z3"/>
<name>A0A8J2H8Z3_COTCN</name>
<protein>
    <submittedName>
        <fullName evidence="2">Uncharacterized protein</fullName>
    </submittedName>
</protein>
<feature type="chain" id="PRO_5035307000" evidence="1">
    <location>
        <begin position="22"/>
        <end position="154"/>
    </location>
</feature>
<dbReference type="OrthoDB" id="10315805at2759"/>
<keyword evidence="3" id="KW-1185">Reference proteome</keyword>
<gene>
    <name evidence="2" type="ORF">HICCMSTLAB_LOCUS4015</name>
</gene>
<keyword evidence="1" id="KW-0732">Signal</keyword>
<dbReference type="Proteomes" id="UP000786811">
    <property type="component" value="Unassembled WGS sequence"/>
</dbReference>
<dbReference type="EMBL" id="CAJNRD030001118">
    <property type="protein sequence ID" value="CAG5084103.1"/>
    <property type="molecule type" value="Genomic_DNA"/>
</dbReference>
<accession>A0A8J2H8Z3</accession>
<comment type="caution">
    <text evidence="2">The sequence shown here is derived from an EMBL/GenBank/DDBJ whole genome shotgun (WGS) entry which is preliminary data.</text>
</comment>
<evidence type="ECO:0000313" key="2">
    <source>
        <dbReference type="EMBL" id="CAG5084103.1"/>
    </source>
</evidence>
<evidence type="ECO:0000313" key="3">
    <source>
        <dbReference type="Proteomes" id="UP000786811"/>
    </source>
</evidence>
<organism evidence="2 3">
    <name type="scientific">Cotesia congregata</name>
    <name type="common">Parasitoid wasp</name>
    <name type="synonym">Apanteles congregatus</name>
    <dbReference type="NCBI Taxonomy" id="51543"/>
    <lineage>
        <taxon>Eukaryota</taxon>
        <taxon>Metazoa</taxon>
        <taxon>Ecdysozoa</taxon>
        <taxon>Arthropoda</taxon>
        <taxon>Hexapoda</taxon>
        <taxon>Insecta</taxon>
        <taxon>Pterygota</taxon>
        <taxon>Neoptera</taxon>
        <taxon>Endopterygota</taxon>
        <taxon>Hymenoptera</taxon>
        <taxon>Apocrita</taxon>
        <taxon>Ichneumonoidea</taxon>
        <taxon>Braconidae</taxon>
        <taxon>Microgastrinae</taxon>
        <taxon>Cotesia</taxon>
    </lineage>
</organism>
<feature type="signal peptide" evidence="1">
    <location>
        <begin position="1"/>
        <end position="21"/>
    </location>
</feature>
<sequence>MNTFLFCFVLAVGLAGQAVTGTPHQRNEAPPANAIPGEPIKKVIDDLKLLFSAVGEQVQSTMDVEKMKDFFKKHDHIFSETTKNKYNKVVGDVKNAETQANLSGVTSDFNQLIAAAGDDICKAVQLHAKDIPNPSEIIESINNFVRQVTEPKRN</sequence>
<evidence type="ECO:0000256" key="1">
    <source>
        <dbReference type="SAM" id="SignalP"/>
    </source>
</evidence>
<proteinExistence type="predicted"/>